<evidence type="ECO:0000256" key="4">
    <source>
        <dbReference type="ARBA" id="ARBA00038402"/>
    </source>
</evidence>
<dbReference type="PANTHER" id="PTHR14742:SF0">
    <property type="entry name" value="RIBONUCLEASE P PROTEIN SUBUNIT P21"/>
    <property type="match status" value="1"/>
</dbReference>
<dbReference type="HOGENOM" id="CLU_079140_1_1_1"/>
<evidence type="ECO:0000256" key="3">
    <source>
        <dbReference type="ARBA" id="ARBA00022833"/>
    </source>
</evidence>
<keyword evidence="3" id="KW-0862">Zinc</keyword>
<dbReference type="VEuPathDB" id="FungiDB:PV09_00406"/>
<dbReference type="Proteomes" id="UP000053259">
    <property type="component" value="Unassembled WGS sequence"/>
</dbReference>
<dbReference type="GO" id="GO:0008033">
    <property type="term" value="P:tRNA processing"/>
    <property type="evidence" value="ECO:0007669"/>
    <property type="project" value="UniProtKB-KW"/>
</dbReference>
<keyword evidence="6" id="KW-1185">Reference proteome</keyword>
<evidence type="ECO:0000313" key="5">
    <source>
        <dbReference type="EMBL" id="KIW09532.1"/>
    </source>
</evidence>
<dbReference type="InParanoid" id="A0A0D1Z997"/>
<keyword evidence="2" id="KW-0479">Metal-binding</keyword>
<proteinExistence type="inferred from homology"/>
<evidence type="ECO:0000256" key="1">
    <source>
        <dbReference type="ARBA" id="ARBA00022694"/>
    </source>
</evidence>
<evidence type="ECO:0000256" key="2">
    <source>
        <dbReference type="ARBA" id="ARBA00022723"/>
    </source>
</evidence>
<comment type="similarity">
    <text evidence="4">Belongs to the eukaryotic/archaeal RNase P protein component 4 family.</text>
</comment>
<name>A0A0D1Z997_9PEZI</name>
<dbReference type="PANTHER" id="PTHR14742">
    <property type="entry name" value="RIBONUCLEASE P SUBUNIT P21"/>
    <property type="match status" value="1"/>
</dbReference>
<dbReference type="EMBL" id="KN847529">
    <property type="protein sequence ID" value="KIW09532.1"/>
    <property type="molecule type" value="Genomic_DNA"/>
</dbReference>
<accession>A0A0D1Z997</accession>
<dbReference type="RefSeq" id="XP_016219401.1">
    <property type="nucleotide sequence ID" value="XM_016353144.1"/>
</dbReference>
<dbReference type="GO" id="GO:0046872">
    <property type="term" value="F:metal ion binding"/>
    <property type="evidence" value="ECO:0007669"/>
    <property type="project" value="UniProtKB-KW"/>
</dbReference>
<reference evidence="5 6" key="1">
    <citation type="submission" date="2015-01" db="EMBL/GenBank/DDBJ databases">
        <title>The Genome Sequence of Ochroconis gallopava CBS43764.</title>
        <authorList>
            <consortium name="The Broad Institute Genomics Platform"/>
            <person name="Cuomo C."/>
            <person name="de Hoog S."/>
            <person name="Gorbushina A."/>
            <person name="Stielow B."/>
            <person name="Teixiera M."/>
            <person name="Abouelleil A."/>
            <person name="Chapman S.B."/>
            <person name="Priest M."/>
            <person name="Young S.K."/>
            <person name="Wortman J."/>
            <person name="Nusbaum C."/>
            <person name="Birren B."/>
        </authorList>
    </citation>
    <scope>NUCLEOTIDE SEQUENCE [LARGE SCALE GENOMIC DNA]</scope>
    <source>
        <strain evidence="5 6">CBS 43764</strain>
    </source>
</reference>
<keyword evidence="1" id="KW-0819">tRNA processing</keyword>
<dbReference type="Pfam" id="PF04032">
    <property type="entry name" value="Rpr2"/>
    <property type="match status" value="1"/>
</dbReference>
<evidence type="ECO:0000313" key="6">
    <source>
        <dbReference type="Proteomes" id="UP000053259"/>
    </source>
</evidence>
<dbReference type="GO" id="GO:0005655">
    <property type="term" value="C:nucleolar ribonuclease P complex"/>
    <property type="evidence" value="ECO:0007669"/>
    <property type="project" value="TreeGrafter"/>
</dbReference>
<organism evidence="5 6">
    <name type="scientific">Verruconis gallopava</name>
    <dbReference type="NCBI Taxonomy" id="253628"/>
    <lineage>
        <taxon>Eukaryota</taxon>
        <taxon>Fungi</taxon>
        <taxon>Dikarya</taxon>
        <taxon>Ascomycota</taxon>
        <taxon>Pezizomycotina</taxon>
        <taxon>Dothideomycetes</taxon>
        <taxon>Pleosporomycetidae</taxon>
        <taxon>Venturiales</taxon>
        <taxon>Sympoventuriaceae</taxon>
        <taxon>Verruconis</taxon>
    </lineage>
</organism>
<dbReference type="GeneID" id="27308379"/>
<dbReference type="OrthoDB" id="128536at2759"/>
<dbReference type="STRING" id="253628.A0A0D1Z997"/>
<dbReference type="Gene3D" id="6.20.50.20">
    <property type="match status" value="1"/>
</dbReference>
<dbReference type="InterPro" id="IPR007175">
    <property type="entry name" value="Rpr2/Snm1/Rpp21"/>
</dbReference>
<protein>
    <submittedName>
        <fullName evidence="5">Uncharacterized protein</fullName>
    </submittedName>
</protein>
<dbReference type="AlphaFoldDB" id="A0A0D1Z997"/>
<sequence>MGKQKADRPKKAPHPHLQARLAFLHKAAQLLETQQVSTDGPELENDAQRTGNPQVVAAGEGERSSDVFPSHSNPVARYLMSHTMAISRKTKLRVPQDEKRTVCKRCSAKLVDGRTSTSRIENMSRGGRKPWADVLVVTCLTCRANKRFPIGQQRGVKKEARRLVLTPGRIPERSADG</sequence>
<gene>
    <name evidence="5" type="ORF">PV09_00406</name>
</gene>